<dbReference type="InterPro" id="IPR019289">
    <property type="entry name" value="Phage_tail_E/E"/>
</dbReference>
<protein>
    <submittedName>
        <fullName evidence="1">Phage tail assembly protein</fullName>
    </submittedName>
</protein>
<comment type="caution">
    <text evidence="1">The sequence shown here is derived from an EMBL/GenBank/DDBJ whole genome shotgun (WGS) entry which is preliminary data.</text>
</comment>
<dbReference type="Pfam" id="PF10109">
    <property type="entry name" value="Phage_TAC_7"/>
    <property type="match status" value="1"/>
</dbReference>
<reference evidence="1" key="1">
    <citation type="submission" date="2019-11" db="EMBL/GenBank/DDBJ databases">
        <title>Burkholderia cenocepacia CF.</title>
        <authorList>
            <person name="Vianna E.F."/>
            <person name="Marques E.A."/>
            <person name="Albano R.M."/>
            <person name="Leao R.S."/>
        </authorList>
    </citation>
    <scope>NUCLEOTIDE SEQUENCE</scope>
    <source>
        <strain evidence="1">MS-2140</strain>
    </source>
</reference>
<accession>A0A6B2MNS3</accession>
<name>A0A6B2MNS3_9BURK</name>
<dbReference type="EMBL" id="JAAEAM010000063">
    <property type="protein sequence ID" value="NDV77085.1"/>
    <property type="molecule type" value="Genomic_DNA"/>
</dbReference>
<dbReference type="AlphaFoldDB" id="A0A6B2MNS3"/>
<gene>
    <name evidence="1" type="ORF">GFJ35_34300</name>
</gene>
<evidence type="ECO:0000313" key="1">
    <source>
        <dbReference type="EMBL" id="NDV77085.1"/>
    </source>
</evidence>
<dbReference type="RefSeq" id="WP_163126176.1">
    <property type="nucleotide sequence ID" value="NZ_JAAEAM010000063.1"/>
</dbReference>
<proteinExistence type="predicted"/>
<organism evidence="1">
    <name type="scientific">Burkholderia cenocepacia</name>
    <dbReference type="NCBI Taxonomy" id="95486"/>
    <lineage>
        <taxon>Bacteria</taxon>
        <taxon>Pseudomonadati</taxon>
        <taxon>Pseudomonadota</taxon>
        <taxon>Betaproteobacteria</taxon>
        <taxon>Burkholderiales</taxon>
        <taxon>Burkholderiaceae</taxon>
        <taxon>Burkholderia</taxon>
        <taxon>Burkholderia cepacia complex</taxon>
    </lineage>
</organism>
<sequence>MTDHDNTAPAAPEHPETLTLVLRKPIQMKGDTVAYSQLELREPTVDELDRSLKAGDTSLANNAALIAFITGIPVQAVRNLGKRDFEEAVTYLQGF</sequence>